<accession>A0A0R1NBN0</accession>
<dbReference type="AlphaFoldDB" id="A0A0R1NBN0"/>
<dbReference type="PATRIC" id="fig|1423792.3.peg.1467"/>
<protein>
    <submittedName>
        <fullName evidence="1">Uncharacterized protein</fullName>
    </submittedName>
</protein>
<keyword evidence="2" id="KW-1185">Reference proteome</keyword>
<sequence>MVQDDQIHYLNAQQLAITQPVTFQAPTPEAIKRLMVGDEVQLGFVDPEIQGEMLPVTITAINVDDLQGKILTAPVRLPYLHVDQVVTFEWVNILKVLRSAQA</sequence>
<dbReference type="Proteomes" id="UP000051330">
    <property type="component" value="Unassembled WGS sequence"/>
</dbReference>
<name>A0A0R1NBN0_9LACO</name>
<dbReference type="EMBL" id="AZEC01000002">
    <property type="protein sequence ID" value="KRL14283.1"/>
    <property type="molecule type" value="Genomic_DNA"/>
</dbReference>
<organism evidence="1 2">
    <name type="scientific">Schleiferilactobacillus perolens DSM 12744</name>
    <dbReference type="NCBI Taxonomy" id="1423792"/>
    <lineage>
        <taxon>Bacteria</taxon>
        <taxon>Bacillati</taxon>
        <taxon>Bacillota</taxon>
        <taxon>Bacilli</taxon>
        <taxon>Lactobacillales</taxon>
        <taxon>Lactobacillaceae</taxon>
        <taxon>Schleiferilactobacillus</taxon>
    </lineage>
</organism>
<gene>
    <name evidence="1" type="ORF">FD09_GL001451</name>
</gene>
<evidence type="ECO:0000313" key="2">
    <source>
        <dbReference type="Proteomes" id="UP000051330"/>
    </source>
</evidence>
<proteinExistence type="predicted"/>
<dbReference type="OrthoDB" id="2298873at2"/>
<evidence type="ECO:0000313" key="1">
    <source>
        <dbReference type="EMBL" id="KRL14283.1"/>
    </source>
</evidence>
<dbReference type="RefSeq" id="WP_057818366.1">
    <property type="nucleotide sequence ID" value="NZ_AZEC01000002.1"/>
</dbReference>
<reference evidence="1 2" key="1">
    <citation type="journal article" date="2015" name="Genome Announc.">
        <title>Expanding the biotechnology potential of lactobacilli through comparative genomics of 213 strains and associated genera.</title>
        <authorList>
            <person name="Sun Z."/>
            <person name="Harris H.M."/>
            <person name="McCann A."/>
            <person name="Guo C."/>
            <person name="Argimon S."/>
            <person name="Zhang W."/>
            <person name="Yang X."/>
            <person name="Jeffery I.B."/>
            <person name="Cooney J.C."/>
            <person name="Kagawa T.F."/>
            <person name="Liu W."/>
            <person name="Song Y."/>
            <person name="Salvetti E."/>
            <person name="Wrobel A."/>
            <person name="Rasinkangas P."/>
            <person name="Parkhill J."/>
            <person name="Rea M.C."/>
            <person name="O'Sullivan O."/>
            <person name="Ritari J."/>
            <person name="Douillard F.P."/>
            <person name="Paul Ross R."/>
            <person name="Yang R."/>
            <person name="Briner A.E."/>
            <person name="Felis G.E."/>
            <person name="de Vos W.M."/>
            <person name="Barrangou R."/>
            <person name="Klaenhammer T.R."/>
            <person name="Caufield P.W."/>
            <person name="Cui Y."/>
            <person name="Zhang H."/>
            <person name="O'Toole P.W."/>
        </authorList>
    </citation>
    <scope>NUCLEOTIDE SEQUENCE [LARGE SCALE GENOMIC DNA]</scope>
    <source>
        <strain evidence="1 2">DSM 12744</strain>
    </source>
</reference>
<comment type="caution">
    <text evidence="1">The sequence shown here is derived from an EMBL/GenBank/DDBJ whole genome shotgun (WGS) entry which is preliminary data.</text>
</comment>